<organism evidence="12 13">
    <name type="scientific">Serratia sp. (strain ATCC 39006)</name>
    <name type="common">Prodigiosinella confusarubida</name>
    <dbReference type="NCBI Taxonomy" id="104623"/>
    <lineage>
        <taxon>Bacteria</taxon>
        <taxon>Pseudomonadati</taxon>
        <taxon>Pseudomonadota</taxon>
        <taxon>Gammaproteobacteria</taxon>
        <taxon>Enterobacterales</taxon>
        <taxon>Pectobacteriaceae</taxon>
        <taxon>Prodigiosinella</taxon>
    </lineage>
</organism>
<name>A0A2I5T3T2_SERS3</name>
<comment type="subcellular location">
    <subcellularLocation>
        <location evidence="1 9">Cell inner membrane</location>
        <topology evidence="1 9">Multi-pass membrane protein</topology>
    </subcellularLocation>
</comment>
<dbReference type="GO" id="GO:0005886">
    <property type="term" value="C:plasma membrane"/>
    <property type="evidence" value="ECO:0007669"/>
    <property type="project" value="UniProtKB-SubCell"/>
</dbReference>
<keyword evidence="6 9" id="KW-1133">Transmembrane helix</keyword>
<evidence type="ECO:0000259" key="10">
    <source>
        <dbReference type="Pfam" id="PF04290"/>
    </source>
</evidence>
<reference evidence="12" key="2">
    <citation type="submission" date="2013-09" db="EMBL/GenBank/DDBJ databases">
        <authorList>
            <person name="Wang G."/>
            <person name="Yang Y."/>
            <person name="Su Y."/>
        </authorList>
    </citation>
    <scope>NUCLEOTIDE SEQUENCE</scope>
    <source>
        <strain evidence="12">ATCC 39006</strain>
    </source>
</reference>
<evidence type="ECO:0000256" key="6">
    <source>
        <dbReference type="ARBA" id="ARBA00022989"/>
    </source>
</evidence>
<evidence type="ECO:0000256" key="7">
    <source>
        <dbReference type="ARBA" id="ARBA00023136"/>
    </source>
</evidence>
<keyword evidence="13" id="KW-1185">Reference proteome</keyword>
<accession>A0A2I5T3T2</accession>
<dbReference type="KEGG" id="serq:CWC46_05000"/>
<evidence type="ECO:0000256" key="3">
    <source>
        <dbReference type="ARBA" id="ARBA00022475"/>
    </source>
</evidence>
<reference evidence="12" key="4">
    <citation type="submission" date="2017-11" db="EMBL/GenBank/DDBJ databases">
        <title>Complete genome sequence of Serratia sp. ATCC 39006.</title>
        <authorList>
            <person name="Hampton H.G."/>
            <person name="Jackson S.A."/>
            <person name="Jauregui R."/>
            <person name="Poulter G.T.M."/>
            <person name="Salmond G.P.C."/>
            <person name="Fineran P.C."/>
        </authorList>
    </citation>
    <scope>NUCLEOTIDE SEQUENCE</scope>
    <source>
        <strain evidence="12">ATCC 39006</strain>
    </source>
</reference>
<dbReference type="AlphaFoldDB" id="A0A2I5T3T2"/>
<dbReference type="Proteomes" id="UP000233778">
    <property type="component" value="Chromosome"/>
</dbReference>
<dbReference type="InterPro" id="IPR055348">
    <property type="entry name" value="DctQ"/>
</dbReference>
<proteinExistence type="inferred from homology"/>
<dbReference type="RefSeq" id="WP_021013303.1">
    <property type="nucleotide sequence ID" value="NZ_CP025084.1"/>
</dbReference>
<dbReference type="OrthoDB" id="4964541at2"/>
<evidence type="ECO:0000313" key="12">
    <source>
        <dbReference type="EMBL" id="AUH03544.1"/>
    </source>
</evidence>
<dbReference type="EMBL" id="CP025084">
    <property type="protein sequence ID" value="AUH03544.1"/>
    <property type="molecule type" value="Genomic_DNA"/>
</dbReference>
<evidence type="ECO:0000256" key="4">
    <source>
        <dbReference type="ARBA" id="ARBA00022519"/>
    </source>
</evidence>
<keyword evidence="3" id="KW-1003">Cell membrane</keyword>
<keyword evidence="4 9" id="KW-0997">Cell inner membrane</keyword>
<dbReference type="Pfam" id="PF04290">
    <property type="entry name" value="DctQ"/>
    <property type="match status" value="1"/>
</dbReference>
<evidence type="ECO:0000256" key="1">
    <source>
        <dbReference type="ARBA" id="ARBA00004429"/>
    </source>
</evidence>
<comment type="subunit">
    <text evidence="9">The complex comprises the extracytoplasmic solute receptor protein and the two transmembrane proteins.</text>
</comment>
<evidence type="ECO:0000256" key="2">
    <source>
        <dbReference type="ARBA" id="ARBA00022448"/>
    </source>
</evidence>
<feature type="transmembrane region" description="Helical" evidence="9">
    <location>
        <begin position="133"/>
        <end position="154"/>
    </location>
</feature>
<evidence type="ECO:0000313" key="14">
    <source>
        <dbReference type="Proteomes" id="UP000233778"/>
    </source>
</evidence>
<comment type="function">
    <text evidence="9">Part of the tripartite ATP-independent periplasmic (TRAP) transport system.</text>
</comment>
<evidence type="ECO:0000256" key="5">
    <source>
        <dbReference type="ARBA" id="ARBA00022692"/>
    </source>
</evidence>
<dbReference type="GO" id="GO:0022857">
    <property type="term" value="F:transmembrane transporter activity"/>
    <property type="evidence" value="ECO:0007669"/>
    <property type="project" value="UniProtKB-UniRule"/>
</dbReference>
<comment type="similarity">
    <text evidence="8 9">Belongs to the TRAP transporter small permease family.</text>
</comment>
<dbReference type="GO" id="GO:0015740">
    <property type="term" value="P:C4-dicarboxylate transport"/>
    <property type="evidence" value="ECO:0007669"/>
    <property type="project" value="TreeGrafter"/>
</dbReference>
<dbReference type="PANTHER" id="PTHR35011:SF11">
    <property type="entry name" value="TRAP TRANSPORTER SMALL PERMEASE PROTEIN"/>
    <property type="match status" value="1"/>
</dbReference>
<reference evidence="12 13" key="1">
    <citation type="journal article" date="2013" name="Genome Announc.">
        <title>Draft genome sequence of Serratia sp. strain ATCC 39006, a model bacterium for analysis of the biosynthesis and regulation of prodigiosin, a carbapenem, and gas vesicles.</title>
        <authorList>
            <person name="Fineran P.C."/>
            <person name="Iglesias Cans M.C."/>
            <person name="Ramsay J.P."/>
            <person name="Wilf N.M."/>
            <person name="Cossyleon D."/>
            <person name="McNeil M.B."/>
            <person name="Williamson N.R."/>
            <person name="Monson R.E."/>
            <person name="Becher S.A."/>
            <person name="Stanton J.A."/>
            <person name="Brugger K."/>
            <person name="Brown S.D."/>
            <person name="Salmond G.P."/>
        </authorList>
    </citation>
    <scope>NUCLEOTIDE SEQUENCE [LARGE SCALE GENOMIC DNA]</scope>
    <source>
        <strain evidence="12">ATCC 39006</strain>
        <strain evidence="13">ATCC 39006 / SC 11482</strain>
    </source>
</reference>
<dbReference type="Proteomes" id="UP000017700">
    <property type="component" value="Chromosome"/>
</dbReference>
<protein>
    <recommendedName>
        <fullName evidence="9">TRAP transporter small permease protein</fullName>
    </recommendedName>
</protein>
<dbReference type="InterPro" id="IPR007387">
    <property type="entry name" value="TRAP_DctQ"/>
</dbReference>
<evidence type="ECO:0000313" key="11">
    <source>
        <dbReference type="EMBL" id="AUG99228.1"/>
    </source>
</evidence>
<keyword evidence="5 9" id="KW-0812">Transmembrane</keyword>
<feature type="domain" description="Tripartite ATP-independent periplasmic transporters DctQ component" evidence="10">
    <location>
        <begin position="27"/>
        <end position="153"/>
    </location>
</feature>
<evidence type="ECO:0000256" key="9">
    <source>
        <dbReference type="RuleBase" id="RU369079"/>
    </source>
</evidence>
<dbReference type="KEGG" id="sera:Ser39006_005000"/>
<evidence type="ECO:0000313" key="13">
    <source>
        <dbReference type="Proteomes" id="UP000017700"/>
    </source>
</evidence>
<dbReference type="PANTHER" id="PTHR35011">
    <property type="entry name" value="2,3-DIKETO-L-GULONATE TRAP TRANSPORTER SMALL PERMEASE PROTEIN YIAM"/>
    <property type="match status" value="1"/>
</dbReference>
<dbReference type="EMBL" id="CP025085">
    <property type="protein sequence ID" value="AUG99228.1"/>
    <property type="molecule type" value="Genomic_DNA"/>
</dbReference>
<feature type="transmembrane region" description="Helical" evidence="9">
    <location>
        <begin position="93"/>
        <end position="113"/>
    </location>
</feature>
<sequence>MARIYISAMDVLYLMAMWVSGLALFIMTLIIPVGIFFRYIMNDGISWPEPISILCMVTFTFVGAAVSYRACSHIAVSMLVDRLPDVAKKACKFLSDILMLLICLFILYYGSLLCLELWDQQIAEFPIISAGQTYLPLPIGSFITMLFVIERILFGSQDKRPVVMLGNA</sequence>
<feature type="transmembrane region" description="Helical" evidence="9">
    <location>
        <begin position="12"/>
        <end position="39"/>
    </location>
</feature>
<evidence type="ECO:0000256" key="8">
    <source>
        <dbReference type="ARBA" id="ARBA00038436"/>
    </source>
</evidence>
<keyword evidence="2 9" id="KW-0813">Transport</keyword>
<keyword evidence="7 9" id="KW-0472">Membrane</keyword>
<reference evidence="11 14" key="3">
    <citation type="submission" date="2017-11" db="EMBL/GenBank/DDBJ databases">
        <title>Complete genome sequence of Serratia sp. ATCC 39006 LacA.</title>
        <authorList>
            <person name="Hampton H.G."/>
            <person name="Jackson S.A."/>
            <person name="Jauregui R."/>
            <person name="Poulter G.T.M."/>
            <person name="Salmond G.P.C."/>
            <person name="Fineran P.C."/>
        </authorList>
    </citation>
    <scope>NUCLEOTIDE SEQUENCE [LARGE SCALE GENOMIC DNA]</scope>
    <source>
        <strain evidence="11 14">ATCC 39006</strain>
    </source>
</reference>
<dbReference type="STRING" id="104623.Ser39006_00019"/>
<gene>
    <name evidence="11" type="ORF">CWC46_05000</name>
    <name evidence="12" type="ORF">Ser39006_005000</name>
</gene>
<feature type="transmembrane region" description="Helical" evidence="9">
    <location>
        <begin position="51"/>
        <end position="72"/>
    </location>
</feature>